<comment type="subcellular location">
    <subcellularLocation>
        <location evidence="8">Cell inner membrane</location>
        <topology evidence="8">Multi-pass membrane protein</topology>
    </subcellularLocation>
    <subcellularLocation>
        <location evidence="1">Cell membrane</location>
        <topology evidence="1">Multi-pass membrane protein</topology>
    </subcellularLocation>
</comment>
<dbReference type="Proteomes" id="UP000427842">
    <property type="component" value="Unassembled WGS sequence"/>
</dbReference>
<dbReference type="InterPro" id="IPR020846">
    <property type="entry name" value="MFS_dom"/>
</dbReference>
<name>A0ABQ6VUE3_9PROT</name>
<evidence type="ECO:0000256" key="7">
    <source>
        <dbReference type="ARBA" id="ARBA00023136"/>
    </source>
</evidence>
<reference evidence="10 11" key="1">
    <citation type="submission" date="2018-09" db="EMBL/GenBank/DDBJ databases">
        <title>Genome sequence and characterization of the bcs clusters for the production of nanocellulose from the low pH resistant strain Komagataeibacter medellinensis ID13488.</title>
        <authorList>
            <person name="Hernandez-Arriaga A.M."/>
            <person name="Del Cerro C."/>
            <person name="Urbina L."/>
            <person name="Eceiza A."/>
            <person name="Retegi A."/>
            <person name="Prieto M.A."/>
        </authorList>
    </citation>
    <scope>NUCLEOTIDE SEQUENCE [LARGE SCALE GENOMIC DNA]</scope>
    <source>
        <strain evidence="10 11">ID13488</strain>
    </source>
</reference>
<feature type="transmembrane region" description="Helical" evidence="8">
    <location>
        <begin position="170"/>
        <end position="192"/>
    </location>
</feature>
<sequence length="391" mass="40073">MKSDPAPQLLVRLATALFLSYMAVALPLAALPVAIVHWPGYGNGLAGLAVGIAFFSTILSRNHAGAYADMKGGRPCMRAGLALYVMASMTCLMAGLALLPPAARYGILIVGRLLLGVGESLTIVGMLGWGIGLMGHERAGRVLAWTGGAMYGAFAAGGPVGLLLYEYGGITALMAVSALLPLLGLALVQGVPATPTHAGGRPPFWRILGTIRWQGMAVALQGVGFAALGAFLPLRFIHAHWPYAGLGLTCFGVAFVAGRIICGHLPDRIGGLKVAMFSLMIEAAGQYLIWCAPGPLPALAGAVLTGAGCSMVYPALGVEVVRLVPPHMRGTALGGFAAFQDLAYGATGPLAGLLADRFGYDIVFLLGGLCATGGVAIILARLTTHCTGTTP</sequence>
<organism evidence="10 11">
    <name type="scientific">Komagataeibacter medellinensis</name>
    <dbReference type="NCBI Taxonomy" id="1177712"/>
    <lineage>
        <taxon>Bacteria</taxon>
        <taxon>Pseudomonadati</taxon>
        <taxon>Pseudomonadota</taxon>
        <taxon>Alphaproteobacteria</taxon>
        <taxon>Acetobacterales</taxon>
        <taxon>Acetobacteraceae</taxon>
        <taxon>Komagataeibacter</taxon>
    </lineage>
</organism>
<dbReference type="NCBIfam" id="NF009048">
    <property type="entry name" value="PRK12382.1"/>
    <property type="match status" value="1"/>
</dbReference>
<dbReference type="PROSITE" id="PS50850">
    <property type="entry name" value="MFS"/>
    <property type="match status" value="1"/>
</dbReference>
<protein>
    <recommendedName>
        <fullName evidence="8">Uncharacterized MFS-type transporter D3W54_02385</fullName>
    </recommendedName>
</protein>
<feature type="transmembrane region" description="Helical" evidence="8">
    <location>
        <begin position="274"/>
        <end position="290"/>
    </location>
</feature>
<keyword evidence="6 8" id="KW-1133">Transmembrane helix</keyword>
<feature type="transmembrane region" description="Helical" evidence="8">
    <location>
        <begin position="105"/>
        <end position="130"/>
    </location>
</feature>
<proteinExistence type="inferred from homology"/>
<dbReference type="SUPFAM" id="SSF103473">
    <property type="entry name" value="MFS general substrate transporter"/>
    <property type="match status" value="1"/>
</dbReference>
<evidence type="ECO:0000313" key="10">
    <source>
        <dbReference type="EMBL" id="KAB8123250.1"/>
    </source>
</evidence>
<keyword evidence="5 8" id="KW-0812">Transmembrane</keyword>
<dbReference type="InterPro" id="IPR050171">
    <property type="entry name" value="MFS_Transporters"/>
</dbReference>
<keyword evidence="2 8" id="KW-0813">Transport</keyword>
<evidence type="ECO:0000256" key="3">
    <source>
        <dbReference type="ARBA" id="ARBA00022475"/>
    </source>
</evidence>
<dbReference type="PANTHER" id="PTHR23517">
    <property type="entry name" value="RESISTANCE PROTEIN MDTM, PUTATIVE-RELATED-RELATED"/>
    <property type="match status" value="1"/>
</dbReference>
<evidence type="ECO:0000256" key="6">
    <source>
        <dbReference type="ARBA" id="ARBA00022989"/>
    </source>
</evidence>
<feature type="transmembrane region" description="Helical" evidence="8">
    <location>
        <begin position="41"/>
        <end position="60"/>
    </location>
</feature>
<dbReference type="EMBL" id="QYAZ01000001">
    <property type="protein sequence ID" value="KAB8123250.1"/>
    <property type="molecule type" value="Genomic_DNA"/>
</dbReference>
<dbReference type="RefSeq" id="WP_153468077.1">
    <property type="nucleotide sequence ID" value="NZ_QYAZ01000001.1"/>
</dbReference>
<dbReference type="PANTHER" id="PTHR23517:SF1">
    <property type="match status" value="1"/>
</dbReference>
<accession>A0ABQ6VUE3</accession>
<feature type="domain" description="Major facilitator superfamily (MFS) profile" evidence="9">
    <location>
        <begin position="170"/>
        <end position="391"/>
    </location>
</feature>
<dbReference type="InterPro" id="IPR011701">
    <property type="entry name" value="MFS"/>
</dbReference>
<evidence type="ECO:0000256" key="8">
    <source>
        <dbReference type="HAMAP-Rule" id="MF_02091"/>
    </source>
</evidence>
<keyword evidence="7 8" id="KW-0472">Membrane</keyword>
<evidence type="ECO:0000256" key="2">
    <source>
        <dbReference type="ARBA" id="ARBA00022448"/>
    </source>
</evidence>
<feature type="transmembrane region" description="Helical" evidence="8">
    <location>
        <begin position="142"/>
        <end position="164"/>
    </location>
</feature>
<dbReference type="NCBIfam" id="NF003477">
    <property type="entry name" value="PRK05122.1"/>
    <property type="match status" value="1"/>
</dbReference>
<evidence type="ECO:0000313" key="11">
    <source>
        <dbReference type="Proteomes" id="UP000427842"/>
    </source>
</evidence>
<evidence type="ECO:0000259" key="9">
    <source>
        <dbReference type="PROSITE" id="PS50850"/>
    </source>
</evidence>
<dbReference type="Gene3D" id="1.20.1250.20">
    <property type="entry name" value="MFS general substrate transporter like domains"/>
    <property type="match status" value="1"/>
</dbReference>
<evidence type="ECO:0000256" key="4">
    <source>
        <dbReference type="ARBA" id="ARBA00022519"/>
    </source>
</evidence>
<comment type="caution">
    <text evidence="10">The sequence shown here is derived from an EMBL/GenBank/DDBJ whole genome shotgun (WGS) entry which is preliminary data.</text>
</comment>
<dbReference type="InterPro" id="IPR036259">
    <property type="entry name" value="MFS_trans_sf"/>
</dbReference>
<dbReference type="HAMAP" id="MF_02091">
    <property type="entry name" value="MFS_YfcJ"/>
    <property type="match status" value="1"/>
</dbReference>
<feature type="transmembrane region" description="Helical" evidence="8">
    <location>
        <begin position="81"/>
        <end position="99"/>
    </location>
</feature>
<keyword evidence="11" id="KW-1185">Reference proteome</keyword>
<feature type="transmembrane region" description="Helical" evidence="8">
    <location>
        <begin position="240"/>
        <end position="262"/>
    </location>
</feature>
<comment type="similarity">
    <text evidence="8">Belongs to the major facilitator superfamily. YfcJ family.</text>
</comment>
<feature type="transmembrane region" description="Helical" evidence="8">
    <location>
        <begin position="296"/>
        <end position="316"/>
    </location>
</feature>
<dbReference type="Pfam" id="PF07690">
    <property type="entry name" value="MFS_1"/>
    <property type="match status" value="1"/>
</dbReference>
<feature type="transmembrane region" description="Helical" evidence="8">
    <location>
        <begin position="213"/>
        <end position="234"/>
    </location>
</feature>
<gene>
    <name evidence="10" type="ORF">D3W54_02385</name>
</gene>
<evidence type="ECO:0000256" key="1">
    <source>
        <dbReference type="ARBA" id="ARBA00004651"/>
    </source>
</evidence>
<feature type="transmembrane region" description="Helical" evidence="8">
    <location>
        <begin position="328"/>
        <end position="346"/>
    </location>
</feature>
<evidence type="ECO:0000256" key="5">
    <source>
        <dbReference type="ARBA" id="ARBA00022692"/>
    </source>
</evidence>
<feature type="transmembrane region" description="Helical" evidence="8">
    <location>
        <begin position="358"/>
        <end position="380"/>
    </location>
</feature>
<feature type="transmembrane region" description="Helical" evidence="8">
    <location>
        <begin position="9"/>
        <end position="35"/>
    </location>
</feature>
<dbReference type="InterPro" id="IPR037541">
    <property type="entry name" value="MFS_YfcJ"/>
</dbReference>
<keyword evidence="3 8" id="KW-1003">Cell membrane</keyword>
<keyword evidence="4 8" id="KW-0997">Cell inner membrane</keyword>